<reference evidence="5 6" key="1">
    <citation type="submission" date="2022-06" db="EMBL/GenBank/DDBJ databases">
        <title>Isolation of gut microbiota from human fecal samples.</title>
        <authorList>
            <person name="Pamer E.G."/>
            <person name="Barat B."/>
            <person name="Waligurski E."/>
            <person name="Medina S."/>
            <person name="Paddock L."/>
            <person name="Mostad J."/>
        </authorList>
    </citation>
    <scope>NUCLEOTIDE SEQUENCE [LARGE SCALE GENOMIC DNA]</scope>
    <source>
        <strain evidence="5 6">DFI.9.73</strain>
    </source>
</reference>
<evidence type="ECO:0000313" key="6">
    <source>
        <dbReference type="Proteomes" id="UP001524473"/>
    </source>
</evidence>
<dbReference type="Gene3D" id="3.40.50.720">
    <property type="entry name" value="NAD(P)-binding Rossmann-like Domain"/>
    <property type="match status" value="1"/>
</dbReference>
<evidence type="ECO:0000256" key="1">
    <source>
        <dbReference type="ARBA" id="ARBA00022723"/>
    </source>
</evidence>
<dbReference type="Pfam" id="PF08240">
    <property type="entry name" value="ADH_N"/>
    <property type="match status" value="1"/>
</dbReference>
<dbReference type="SUPFAM" id="SSF50129">
    <property type="entry name" value="GroES-like"/>
    <property type="match status" value="1"/>
</dbReference>
<evidence type="ECO:0000256" key="3">
    <source>
        <dbReference type="ARBA" id="ARBA00023002"/>
    </source>
</evidence>
<protein>
    <submittedName>
        <fullName evidence="5">Zinc-binding dehydrogenase</fullName>
    </submittedName>
</protein>
<dbReference type="GeneID" id="90534000"/>
<dbReference type="EMBL" id="JANFZH010000007">
    <property type="protein sequence ID" value="MCQ4839199.1"/>
    <property type="molecule type" value="Genomic_DNA"/>
</dbReference>
<accession>A0ABT1RX05</accession>
<keyword evidence="2" id="KW-0862">Zinc</keyword>
<gene>
    <name evidence="5" type="ORF">NE695_04635</name>
</gene>
<dbReference type="CDD" id="cd08239">
    <property type="entry name" value="THR_DH_like"/>
    <property type="match status" value="1"/>
</dbReference>
<dbReference type="Pfam" id="PF00107">
    <property type="entry name" value="ADH_zinc_N"/>
    <property type="match status" value="1"/>
</dbReference>
<organism evidence="5 6">
    <name type="scientific">Neglectibacter timonensis</name>
    <dbReference type="NCBI Taxonomy" id="1776382"/>
    <lineage>
        <taxon>Bacteria</taxon>
        <taxon>Bacillati</taxon>
        <taxon>Bacillota</taxon>
        <taxon>Clostridia</taxon>
        <taxon>Eubacteriales</taxon>
        <taxon>Oscillospiraceae</taxon>
        <taxon>Neglectibacter</taxon>
    </lineage>
</organism>
<dbReference type="SUPFAM" id="SSF51735">
    <property type="entry name" value="NAD(P)-binding Rossmann-fold domains"/>
    <property type="match status" value="1"/>
</dbReference>
<dbReference type="InterPro" id="IPR011032">
    <property type="entry name" value="GroES-like_sf"/>
</dbReference>
<dbReference type="InterPro" id="IPR013149">
    <property type="entry name" value="ADH-like_C"/>
</dbReference>
<evidence type="ECO:0000259" key="4">
    <source>
        <dbReference type="SMART" id="SM00829"/>
    </source>
</evidence>
<dbReference type="InterPro" id="IPR013154">
    <property type="entry name" value="ADH-like_N"/>
</dbReference>
<dbReference type="InterPro" id="IPR036291">
    <property type="entry name" value="NAD(P)-bd_dom_sf"/>
</dbReference>
<dbReference type="SMART" id="SM00829">
    <property type="entry name" value="PKS_ER"/>
    <property type="match status" value="1"/>
</dbReference>
<keyword evidence="3" id="KW-0560">Oxidoreductase</keyword>
<keyword evidence="1" id="KW-0479">Metal-binding</keyword>
<proteinExistence type="predicted"/>
<keyword evidence="6" id="KW-1185">Reference proteome</keyword>
<dbReference type="Gene3D" id="3.90.180.10">
    <property type="entry name" value="Medium-chain alcohol dehydrogenases, catalytic domain"/>
    <property type="match status" value="1"/>
</dbReference>
<sequence>MEGNRSMKGAVLPGNSTVELRDFEIPKPGHGEVLIQTKATTICGSDIRCIYREHVGKGPEGYIPGTIAGHEPCGVIVEEGEGLRRFHKGDRVIVYHISGCGLCNDCRRGYYISCKSPYRRAYGWQRNGGMAPYILAEEKDLIALPDSLTYKDGAQVACGFGTVYEAIEKIGVSGNDAVLVTGLGPVGLAALMLCRAMGANLLIGVETNEARIELAKKLGLADHVFSPEGALEKVLQLTGGNGVERSIDASASDPGRQLAIRATRDRGKIAFVGEGGTCTFEPSPDIIHGQKTIYGSWVTSLWKMEELVERLVRWGIHPEELITHEFPLEQASDAYALMAGGSCGKVAVVFE</sequence>
<comment type="caution">
    <text evidence="5">The sequence shown here is derived from an EMBL/GenBank/DDBJ whole genome shotgun (WGS) entry which is preliminary data.</text>
</comment>
<dbReference type="Proteomes" id="UP001524473">
    <property type="component" value="Unassembled WGS sequence"/>
</dbReference>
<name>A0ABT1RX05_9FIRM</name>
<dbReference type="InterPro" id="IPR020843">
    <property type="entry name" value="ER"/>
</dbReference>
<dbReference type="RefSeq" id="WP_066867573.1">
    <property type="nucleotide sequence ID" value="NZ_CABKVV010000014.1"/>
</dbReference>
<dbReference type="PANTHER" id="PTHR43401:SF2">
    <property type="entry name" value="L-THREONINE 3-DEHYDROGENASE"/>
    <property type="match status" value="1"/>
</dbReference>
<evidence type="ECO:0000313" key="5">
    <source>
        <dbReference type="EMBL" id="MCQ4839199.1"/>
    </source>
</evidence>
<dbReference type="PANTHER" id="PTHR43401">
    <property type="entry name" value="L-THREONINE 3-DEHYDROGENASE"/>
    <property type="match status" value="1"/>
</dbReference>
<feature type="domain" description="Enoyl reductase (ER)" evidence="4">
    <location>
        <begin position="14"/>
        <end position="348"/>
    </location>
</feature>
<dbReference type="InterPro" id="IPR050129">
    <property type="entry name" value="Zn_alcohol_dh"/>
</dbReference>
<evidence type="ECO:0000256" key="2">
    <source>
        <dbReference type="ARBA" id="ARBA00022833"/>
    </source>
</evidence>